<organism evidence="3 4">
    <name type="scientific">Marinobacter persicus</name>
    <dbReference type="NCBI Taxonomy" id="930118"/>
    <lineage>
        <taxon>Bacteria</taxon>
        <taxon>Pseudomonadati</taxon>
        <taxon>Pseudomonadota</taxon>
        <taxon>Gammaproteobacteria</taxon>
        <taxon>Pseudomonadales</taxon>
        <taxon>Marinobacteraceae</taxon>
        <taxon>Marinobacter</taxon>
    </lineage>
</organism>
<feature type="region of interest" description="Disordered" evidence="1">
    <location>
        <begin position="283"/>
        <end position="324"/>
    </location>
</feature>
<sequence>MAENSAAHKNTDNPGAVLHPGRAADPAPEAPESPTPATGSDDYPSGPAQPAEVEDVSEPAGDESGEESGEEADHDSEELEKSLAQSQQRKLRLLLRQCDRVMLMDFNLLSMSDWPDNFSMAAARRNRDLWIFSALVAASVFLSGLTGYVPAWLAGGGLGAFVIILLLGVPFIRRVYTDNPSYMDLVFKRQQLLRDARKHAAHLEGKEGLAWQCLRMADYNPTLRHRRFRPLTQLSEHRALTGWLTRRDRIRLYLIFMLEAEKAYNRAQEDFFAGHQKAIDRGWPSVAAETREPVAGEEPESAQDETEVEATPESERAEPSSKAT</sequence>
<reference evidence="3 4" key="1">
    <citation type="submission" date="2016-10" db="EMBL/GenBank/DDBJ databases">
        <authorList>
            <person name="de Groot N.N."/>
        </authorList>
    </citation>
    <scope>NUCLEOTIDE SEQUENCE [LARGE SCALE GENOMIC DNA]</scope>
    <source>
        <strain evidence="3 4">IBRC-M 10445</strain>
    </source>
</reference>
<evidence type="ECO:0000313" key="4">
    <source>
        <dbReference type="Proteomes" id="UP000199445"/>
    </source>
</evidence>
<keyword evidence="4" id="KW-1185">Reference proteome</keyword>
<feature type="transmembrane region" description="Helical" evidence="2">
    <location>
        <begin position="152"/>
        <end position="172"/>
    </location>
</feature>
<feature type="compositionally biased region" description="Acidic residues" evidence="1">
    <location>
        <begin position="295"/>
        <end position="312"/>
    </location>
</feature>
<accession>A0A1I3S7F5</accession>
<dbReference type="AlphaFoldDB" id="A0A1I3S7F5"/>
<dbReference type="RefSeq" id="WP_227663517.1">
    <property type="nucleotide sequence ID" value="NZ_BMYN01000003.1"/>
</dbReference>
<dbReference type="EMBL" id="FOSC01000003">
    <property type="protein sequence ID" value="SFJ53539.1"/>
    <property type="molecule type" value="Genomic_DNA"/>
</dbReference>
<feature type="compositionally biased region" description="Acidic residues" evidence="1">
    <location>
        <begin position="52"/>
        <end position="78"/>
    </location>
</feature>
<keyword evidence="2" id="KW-0812">Transmembrane</keyword>
<evidence type="ECO:0000256" key="1">
    <source>
        <dbReference type="SAM" id="MobiDB-lite"/>
    </source>
</evidence>
<evidence type="ECO:0000313" key="3">
    <source>
        <dbReference type="EMBL" id="SFJ53539.1"/>
    </source>
</evidence>
<dbReference type="Proteomes" id="UP000199445">
    <property type="component" value="Unassembled WGS sequence"/>
</dbReference>
<proteinExistence type="predicted"/>
<feature type="compositionally biased region" description="Basic and acidic residues" evidence="1">
    <location>
        <begin position="313"/>
        <end position="324"/>
    </location>
</feature>
<name>A0A1I3S7F5_9GAMM</name>
<protein>
    <submittedName>
        <fullName evidence="3">Uncharacterized protein</fullName>
    </submittedName>
</protein>
<gene>
    <name evidence="3" type="ORF">SAMN05216429_103202</name>
</gene>
<feature type="region of interest" description="Disordered" evidence="1">
    <location>
        <begin position="1"/>
        <end position="83"/>
    </location>
</feature>
<keyword evidence="2" id="KW-1133">Transmembrane helix</keyword>
<keyword evidence="2" id="KW-0472">Membrane</keyword>
<evidence type="ECO:0000256" key="2">
    <source>
        <dbReference type="SAM" id="Phobius"/>
    </source>
</evidence>
<feature type="transmembrane region" description="Helical" evidence="2">
    <location>
        <begin position="129"/>
        <end position="146"/>
    </location>
</feature>